<accession>A0ACC8ELF9</accession>
<dbReference type="EMBL" id="KV748266">
    <property type="protein sequence ID" value="OCK87180.1"/>
    <property type="molecule type" value="Genomic_DNA"/>
</dbReference>
<evidence type="ECO:0000313" key="2">
    <source>
        <dbReference type="Proteomes" id="UP000250078"/>
    </source>
</evidence>
<dbReference type="Proteomes" id="UP000250078">
    <property type="component" value="Unassembled WGS sequence"/>
</dbReference>
<sequence>MTIFDEARRGTLNAARLTDNELNSQDPTTGWTLLATAVVSGFPNQVEQLLERGAKATLHCKNGETPLLLAAWKTSKERPLIVQKLLLHVPKENIDDTCKLAEYNTPLMCAIEKLDVDSVRLLARAGARLHIKNNDGFNAVEVAKNTGKRSVQNALKPEEEQSNLMRLASGVITFMRHVVSWVNDKFQDAMSKVFNFKGERDESTEKILKRRQSGSGEPTPQEFVKLVDAYLKEKPMLNTFFKDNKEFIQDIAKKAVDLAKDTSSDLGSEEVLPKTIQVTMHQQVIYCDDSGSMANKKGTAEKRWPSQLSLALRIARTTTRILPDGEGVALRFINQRTDESPNLDLEGIGRVLNSITPRGNTAIGTTLRERILKPMVYNPLTAGTLKRPLLVSILTDGGPSDEDNGTLVNVIVQCGNELERKGRPRDGVRFLVGQIGSSAEAVEFLRGLKVARDNNPALASVLHIFAGRFDDEFNSFRDERKLDRWLIETLFKPLATGESI</sequence>
<reference evidence="1 2" key="1">
    <citation type="journal article" date="2016" name="Nat. Commun.">
        <title>Ectomycorrhizal ecology is imprinted in the genome of the dominant symbiotic fungus Cenococcum geophilum.</title>
        <authorList>
            <consortium name="DOE Joint Genome Institute"/>
            <person name="Peter M."/>
            <person name="Kohler A."/>
            <person name="Ohm R.A."/>
            <person name="Kuo A."/>
            <person name="Krutzmann J."/>
            <person name="Morin E."/>
            <person name="Arend M."/>
            <person name="Barry K.W."/>
            <person name="Binder M."/>
            <person name="Choi C."/>
            <person name="Clum A."/>
            <person name="Copeland A."/>
            <person name="Grisel N."/>
            <person name="Haridas S."/>
            <person name="Kipfer T."/>
            <person name="LaButti K."/>
            <person name="Lindquist E."/>
            <person name="Lipzen A."/>
            <person name="Maire R."/>
            <person name="Meier B."/>
            <person name="Mihaltcheva S."/>
            <person name="Molinier V."/>
            <person name="Murat C."/>
            <person name="Poggeler S."/>
            <person name="Quandt C.A."/>
            <person name="Sperisen C."/>
            <person name="Tritt A."/>
            <person name="Tisserant E."/>
            <person name="Crous P.W."/>
            <person name="Henrissat B."/>
            <person name="Nehls U."/>
            <person name="Egli S."/>
            <person name="Spatafora J.W."/>
            <person name="Grigoriev I.V."/>
            <person name="Martin F.M."/>
        </authorList>
    </citation>
    <scope>NUCLEOTIDE SEQUENCE [LARGE SCALE GENOMIC DNA]</scope>
    <source>
        <strain evidence="1 2">1.58</strain>
    </source>
</reference>
<proteinExistence type="predicted"/>
<gene>
    <name evidence="1" type="ORF">K441DRAFT_691312</name>
</gene>
<protein>
    <submittedName>
        <fullName evidence="1">Uncharacterized protein</fullName>
    </submittedName>
</protein>
<name>A0ACC8ELF9_9PEZI</name>
<organism evidence="1 2">
    <name type="scientific">Cenococcum geophilum 1.58</name>
    <dbReference type="NCBI Taxonomy" id="794803"/>
    <lineage>
        <taxon>Eukaryota</taxon>
        <taxon>Fungi</taxon>
        <taxon>Dikarya</taxon>
        <taxon>Ascomycota</taxon>
        <taxon>Pezizomycotina</taxon>
        <taxon>Dothideomycetes</taxon>
        <taxon>Pleosporomycetidae</taxon>
        <taxon>Gloniales</taxon>
        <taxon>Gloniaceae</taxon>
        <taxon>Cenococcum</taxon>
    </lineage>
</organism>
<evidence type="ECO:0000313" key="1">
    <source>
        <dbReference type="EMBL" id="OCK87180.1"/>
    </source>
</evidence>
<keyword evidence="2" id="KW-1185">Reference proteome</keyword>